<feature type="region of interest" description="Disordered" evidence="1">
    <location>
        <begin position="1"/>
        <end position="22"/>
    </location>
</feature>
<keyword evidence="3" id="KW-1185">Reference proteome</keyword>
<protein>
    <submittedName>
        <fullName evidence="2">Uncharacterized protein</fullName>
    </submittedName>
</protein>
<proteinExistence type="predicted"/>
<gene>
    <name evidence="2" type="ORF">BAIG_03071</name>
</gene>
<feature type="non-terminal residue" evidence="2">
    <location>
        <position position="1"/>
    </location>
</feature>
<sequence>EQTRRETKANATVPPHSLPVRWNNHSQHGDYHRFIVFPVRTIVIASLMLHIQSDSSDSGLKSESFITTLHSQAS</sequence>
<organism evidence="2 3">
    <name type="scientific">Brucella ceti M644/93/1</name>
    <dbReference type="NCBI Taxonomy" id="520459"/>
    <lineage>
        <taxon>Bacteria</taxon>
        <taxon>Pseudomonadati</taxon>
        <taxon>Pseudomonadota</taxon>
        <taxon>Alphaproteobacteria</taxon>
        <taxon>Hyphomicrobiales</taxon>
        <taxon>Brucellaceae</taxon>
        <taxon>Brucella/Ochrobactrum group</taxon>
        <taxon>Brucella</taxon>
    </lineage>
</organism>
<evidence type="ECO:0000313" key="3">
    <source>
        <dbReference type="Proteomes" id="UP000003990"/>
    </source>
</evidence>
<dbReference type="EMBL" id="DS999673">
    <property type="protein sequence ID" value="EEX98682.1"/>
    <property type="molecule type" value="Genomic_DNA"/>
</dbReference>
<name>A0ABM9ZG56_9HYPH</name>
<evidence type="ECO:0000313" key="2">
    <source>
        <dbReference type="EMBL" id="EEX98682.1"/>
    </source>
</evidence>
<accession>A0ABM9ZG56</accession>
<evidence type="ECO:0000256" key="1">
    <source>
        <dbReference type="SAM" id="MobiDB-lite"/>
    </source>
</evidence>
<dbReference type="Proteomes" id="UP000003990">
    <property type="component" value="Unassembled WGS sequence"/>
</dbReference>
<reference evidence="2 3" key="1">
    <citation type="submission" date="2008-12" db="EMBL/GenBank/DDBJ databases">
        <title>The Genome Sequence of Brucella ceti M644/93/1.</title>
        <authorList>
            <consortium name="The Broad Institute Genome Sequencing Platform"/>
            <person name="Ward D."/>
            <person name="Young S.K."/>
            <person name="Kodira C.D."/>
            <person name="Zeng Q."/>
            <person name="Koehrsen M."/>
            <person name="Alvarado L."/>
            <person name="Berlin A."/>
            <person name="Borenstein D."/>
            <person name="Chen Z."/>
            <person name="Engels R."/>
            <person name="Freedman E."/>
            <person name="Gellesch M."/>
            <person name="Goldberg J."/>
            <person name="Griggs A."/>
            <person name="Gujja S."/>
            <person name="Heiman D."/>
            <person name="Hepburn T."/>
            <person name="Howarth C."/>
            <person name="Jen D."/>
            <person name="Larson L."/>
            <person name="Lewis B."/>
            <person name="Mehta T."/>
            <person name="Park D."/>
            <person name="Pearson M."/>
            <person name="Roberts A."/>
            <person name="Saif S."/>
            <person name="Shea T."/>
            <person name="Shenoy N."/>
            <person name="Sisk P."/>
            <person name="Stolte C."/>
            <person name="Sykes S."/>
            <person name="Walk T."/>
            <person name="White J."/>
            <person name="Yandava C."/>
            <person name="Whatmore A.M."/>
            <person name="Perrett L.L."/>
            <person name="O'Callaghan D."/>
            <person name="Nusbaum C."/>
            <person name="Galagan J."/>
            <person name="Birren B."/>
        </authorList>
    </citation>
    <scope>NUCLEOTIDE SEQUENCE [LARGE SCALE GENOMIC DNA]</scope>
    <source>
        <strain evidence="2 3">M644/93/1</strain>
    </source>
</reference>